<dbReference type="HOGENOM" id="CLU_628480_0_0_1"/>
<protein>
    <submittedName>
        <fullName evidence="2">Uncharacterized protein</fullName>
    </submittedName>
</protein>
<accession>A0A0A2VVK6</accession>
<dbReference type="STRING" id="1245745.A0A0A2VVK6"/>
<evidence type="ECO:0000313" key="3">
    <source>
        <dbReference type="Proteomes" id="UP000030106"/>
    </source>
</evidence>
<feature type="chain" id="PRO_5002006771" evidence="1">
    <location>
        <begin position="23"/>
        <end position="436"/>
    </location>
</feature>
<organism evidence="2 3">
    <name type="scientific">Beauveria bassiana D1-5</name>
    <dbReference type="NCBI Taxonomy" id="1245745"/>
    <lineage>
        <taxon>Eukaryota</taxon>
        <taxon>Fungi</taxon>
        <taxon>Dikarya</taxon>
        <taxon>Ascomycota</taxon>
        <taxon>Pezizomycotina</taxon>
        <taxon>Sordariomycetes</taxon>
        <taxon>Hypocreomycetidae</taxon>
        <taxon>Hypocreales</taxon>
        <taxon>Cordycipitaceae</taxon>
        <taxon>Beauveria</taxon>
    </lineage>
</organism>
<name>A0A0A2VVK6_BEABA</name>
<reference evidence="2 3" key="1">
    <citation type="submission" date="2012-10" db="EMBL/GenBank/DDBJ databases">
        <title>Genome sequencing and analysis of entomopathogenic fungi Beauveria bassiana D1-5.</title>
        <authorList>
            <person name="Li Q."/>
            <person name="Wang L."/>
            <person name="Zhang Z."/>
            <person name="Wang Q."/>
            <person name="Ren J."/>
            <person name="Wang M."/>
            <person name="Xu W."/>
            <person name="Wang J."/>
            <person name="Lu Y."/>
            <person name="Du Q."/>
            <person name="Sun Z."/>
        </authorList>
    </citation>
    <scope>NUCLEOTIDE SEQUENCE [LARGE SCALE GENOMIC DNA]</scope>
    <source>
        <strain evidence="2 3">D1-5</strain>
    </source>
</reference>
<sequence length="436" mass="48696">MAFLQPRIIFIAIFFFLSLVSSTPVKLPSGSSAAVTNHISVFRGIVSRGGDAKRPKYEDYVPNKTTDRVVTLVYRSDRRAPSAITGGLAQVCQKIFRPMGLSSTGKTKAPAQCTKIHTIHIDLSLSNAEGAGTYDQIAGTLEGPAGTAKFVFATKPWGNSKFTVSVKAKDSFNTDEINLNSIKRLNITAQGLIGFLPLYNDKFQVQDIKLRAECVDPLYRAQVNRYIGINQWMQHPAAEQTIAWPPYEPGVERVVATFDIRHRDWLFSTSCKEVKDINYELKVANVEGAGTYDKVWFTLGDKDDKEPKQTVVGYGLTAGDIKKGSVGSNEEIVPLSHLKQVAISEEHRWFRPFANTWTFESTHPISSATRYIKLTYALFSHLLLLGIIFTATCASSGQKLLMDKYDWIHANLYRVDDTPVWTGDFSAWDWLEVHGK</sequence>
<gene>
    <name evidence="2" type="ORF">BBAD15_g2619</name>
</gene>
<dbReference type="AlphaFoldDB" id="A0A0A2VVK6"/>
<dbReference type="EMBL" id="ANFO01000189">
    <property type="protein sequence ID" value="KGQ11643.1"/>
    <property type="molecule type" value="Genomic_DNA"/>
</dbReference>
<feature type="signal peptide" evidence="1">
    <location>
        <begin position="1"/>
        <end position="22"/>
    </location>
</feature>
<proteinExistence type="predicted"/>
<dbReference type="Proteomes" id="UP000030106">
    <property type="component" value="Unassembled WGS sequence"/>
</dbReference>
<evidence type="ECO:0000256" key="1">
    <source>
        <dbReference type="SAM" id="SignalP"/>
    </source>
</evidence>
<comment type="caution">
    <text evidence="2">The sequence shown here is derived from an EMBL/GenBank/DDBJ whole genome shotgun (WGS) entry which is preliminary data.</text>
</comment>
<evidence type="ECO:0000313" key="2">
    <source>
        <dbReference type="EMBL" id="KGQ11643.1"/>
    </source>
</evidence>
<keyword evidence="1" id="KW-0732">Signal</keyword>